<evidence type="ECO:0000313" key="6">
    <source>
        <dbReference type="Proteomes" id="UP000677054"/>
    </source>
</evidence>
<feature type="compositionally biased region" description="Low complexity" evidence="2">
    <location>
        <begin position="200"/>
        <end position="211"/>
    </location>
</feature>
<dbReference type="EMBL" id="LR899815">
    <property type="protein sequence ID" value="CAD7242649.1"/>
    <property type="molecule type" value="Genomic_DNA"/>
</dbReference>
<evidence type="ECO:0000256" key="3">
    <source>
        <dbReference type="SAM" id="Phobius"/>
    </source>
</evidence>
<protein>
    <recommendedName>
        <fullName evidence="4">SSD domain-containing protein</fullName>
    </recommendedName>
</protein>
<feature type="transmembrane region" description="Helical" evidence="3">
    <location>
        <begin position="12"/>
        <end position="33"/>
    </location>
</feature>
<dbReference type="InterPro" id="IPR053958">
    <property type="entry name" value="HMGCR/SNAP/NPC1-like_SSD"/>
</dbReference>
<dbReference type="OrthoDB" id="6510177at2759"/>
<dbReference type="SUPFAM" id="SSF82866">
    <property type="entry name" value="Multidrug efflux transporter AcrB transmembrane domain"/>
    <property type="match status" value="1"/>
</dbReference>
<dbReference type="Proteomes" id="UP000677054">
    <property type="component" value="Unassembled WGS sequence"/>
</dbReference>
<feature type="domain" description="SSD" evidence="4">
    <location>
        <begin position="416"/>
        <end position="513"/>
    </location>
</feature>
<evidence type="ECO:0000256" key="1">
    <source>
        <dbReference type="ARBA" id="ARBA00005585"/>
    </source>
</evidence>
<comment type="similarity">
    <text evidence="1">Belongs to the patched family.</text>
</comment>
<evidence type="ECO:0000313" key="5">
    <source>
        <dbReference type="EMBL" id="CAD7242649.1"/>
    </source>
</evidence>
<reference evidence="5" key="1">
    <citation type="submission" date="2020-11" db="EMBL/GenBank/DDBJ databases">
        <authorList>
            <person name="Tran Van P."/>
        </authorList>
    </citation>
    <scope>NUCLEOTIDE SEQUENCE</scope>
</reference>
<feature type="transmembrane region" description="Helical" evidence="3">
    <location>
        <begin position="488"/>
        <end position="511"/>
    </location>
</feature>
<dbReference type="PROSITE" id="PS50156">
    <property type="entry name" value="SSD"/>
    <property type="match status" value="1"/>
</dbReference>
<feature type="transmembrane region" description="Helical" evidence="3">
    <location>
        <begin position="564"/>
        <end position="584"/>
    </location>
</feature>
<organism evidence="5">
    <name type="scientific">Darwinula stevensoni</name>
    <dbReference type="NCBI Taxonomy" id="69355"/>
    <lineage>
        <taxon>Eukaryota</taxon>
        <taxon>Metazoa</taxon>
        <taxon>Ecdysozoa</taxon>
        <taxon>Arthropoda</taxon>
        <taxon>Crustacea</taxon>
        <taxon>Oligostraca</taxon>
        <taxon>Ostracoda</taxon>
        <taxon>Podocopa</taxon>
        <taxon>Podocopida</taxon>
        <taxon>Darwinulocopina</taxon>
        <taxon>Darwinuloidea</taxon>
        <taxon>Darwinulidae</taxon>
        <taxon>Darwinula</taxon>
    </lineage>
</organism>
<dbReference type="AlphaFoldDB" id="A0A7R8ZZG4"/>
<feature type="region of interest" description="Disordered" evidence="2">
    <location>
        <begin position="138"/>
        <end position="220"/>
    </location>
</feature>
<evidence type="ECO:0000256" key="2">
    <source>
        <dbReference type="SAM" id="MobiDB-lite"/>
    </source>
</evidence>
<feature type="transmembrane region" description="Helical" evidence="3">
    <location>
        <begin position="408"/>
        <end position="426"/>
    </location>
</feature>
<dbReference type="EMBL" id="CAJPEV010000298">
    <property type="protein sequence ID" value="CAG0883651.1"/>
    <property type="molecule type" value="Genomic_DNA"/>
</dbReference>
<keyword evidence="6" id="KW-1185">Reference proteome</keyword>
<dbReference type="GO" id="GO:0016020">
    <property type="term" value="C:membrane"/>
    <property type="evidence" value="ECO:0007669"/>
    <property type="project" value="TreeGrafter"/>
</dbReference>
<sequence>MPILGLVLARRPWFFILASVALSSGLIPGLLFWRMYNSENVETWFLPEAPIYQTEMWIRENFPEGVRYEQVIVAGPNVLTPEYFKYLPASRRFEGDGLTLSLLQMAALDRKIRSLEAEGSAWVDVCARPDEFLEGNIKQKRRERDVPNRLSPDESERVQLHQGMSIGGEDTSEDMANTESDIGIGLTGRKGHERTPPPSTTSTATRTAASSFVSMPTEKTAAPTVADAIVSKAQPEPEEITEESAQYDDYNYGWKEDSNEDVFGSDKKGKEKVLYEDKCIYSSSLLLWDEDFDFSAITKEEIRDKITRALDDESKRDVDVILSGVERDAEGRVVGATAVLSVYILKDRTNITNLQGQRIDPISEPWEAKFLEAVFHNDRTRPPGLEVYASSTRSYRDGLMALLENNRIYFVFGFIFITIYLAATLGKSNLLQQRCLENVVNAGGILKAEERVGEALKQAGVSITITTLTDIFAFGVGATTKIPMLRSFCIFTAVGILLVYVITLIFIVPILSLDEKRRDAGREGCLCIQLPDNYKTSSCSQEQVLEEFFHQLFAPLIVKKPVKVVVMLVTAGLFVVNCWGLSGLKNEFDRSWFLDQGYLREFLAALQELFPESGYRAEFYLGDADYFQEKESLLKLCRKLDGLPGVRDGSVEFWYPAFLKYLEEEKGESLLAFGLWERV</sequence>
<feature type="compositionally biased region" description="Basic and acidic residues" evidence="2">
    <location>
        <begin position="142"/>
        <end position="159"/>
    </location>
</feature>
<dbReference type="InterPro" id="IPR000731">
    <property type="entry name" value="SSD"/>
</dbReference>
<evidence type="ECO:0000259" key="4">
    <source>
        <dbReference type="PROSITE" id="PS50156"/>
    </source>
</evidence>
<dbReference type="Gene3D" id="1.20.1640.10">
    <property type="entry name" value="Multidrug efflux transporter AcrB transmembrane domain"/>
    <property type="match status" value="1"/>
</dbReference>
<dbReference type="PANTHER" id="PTHR10796">
    <property type="entry name" value="PATCHED-RELATED"/>
    <property type="match status" value="1"/>
</dbReference>
<keyword evidence="3" id="KW-0812">Transmembrane</keyword>
<keyword evidence="3" id="KW-1133">Transmembrane helix</keyword>
<name>A0A7R8ZZG4_9CRUS</name>
<keyword evidence="3" id="KW-0472">Membrane</keyword>
<dbReference type="Pfam" id="PF12349">
    <property type="entry name" value="Sterol-sensing"/>
    <property type="match status" value="1"/>
</dbReference>
<proteinExistence type="inferred from homology"/>
<dbReference type="PANTHER" id="PTHR10796:SF130">
    <property type="entry name" value="PATCHED DOMAIN-CONTAINING PROTEIN 3-LIKE PROTEIN"/>
    <property type="match status" value="1"/>
</dbReference>
<gene>
    <name evidence="5" type="ORF">DSTB1V02_LOCUS2605</name>
</gene>
<accession>A0A7R8ZZG4</accession>
<dbReference type="InterPro" id="IPR051697">
    <property type="entry name" value="Patched_domain-protein"/>
</dbReference>